<evidence type="ECO:0008006" key="15">
    <source>
        <dbReference type="Google" id="ProtNLM"/>
    </source>
</evidence>
<feature type="region of interest" description="Disordered" evidence="10">
    <location>
        <begin position="10"/>
        <end position="74"/>
    </location>
</feature>
<keyword evidence="14" id="KW-1185">Reference proteome</keyword>
<proteinExistence type="inferred from homology"/>
<keyword evidence="4 9" id="KW-0547">Nucleotide-binding</keyword>
<dbReference type="Gene3D" id="1.10.510.10">
    <property type="entry name" value="Transferase(Phosphotransferase) domain 1"/>
    <property type="match status" value="1"/>
</dbReference>
<feature type="domain" description="EF-hand" evidence="12">
    <location>
        <begin position="668"/>
        <end position="703"/>
    </location>
</feature>
<evidence type="ECO:0000256" key="8">
    <source>
        <dbReference type="ARBA" id="ARBA00024334"/>
    </source>
</evidence>
<evidence type="ECO:0000256" key="2">
    <source>
        <dbReference type="ARBA" id="ARBA00022527"/>
    </source>
</evidence>
<feature type="domain" description="EF-hand" evidence="12">
    <location>
        <begin position="704"/>
        <end position="739"/>
    </location>
</feature>
<evidence type="ECO:0000256" key="9">
    <source>
        <dbReference type="PROSITE-ProRule" id="PRU10141"/>
    </source>
</evidence>
<dbReference type="PROSITE" id="PS50222">
    <property type="entry name" value="EF_HAND_2"/>
    <property type="match status" value="4"/>
</dbReference>
<dbReference type="InterPro" id="IPR011009">
    <property type="entry name" value="Kinase-like_dom_sf"/>
</dbReference>
<dbReference type="PANTHER" id="PTHR24349">
    <property type="entry name" value="SERINE/THREONINE-PROTEIN KINASE"/>
    <property type="match status" value="1"/>
</dbReference>
<dbReference type="Proteomes" id="UP001189429">
    <property type="component" value="Unassembled WGS sequence"/>
</dbReference>
<gene>
    <name evidence="13" type="ORF">PCOR1329_LOCUS17205</name>
</gene>
<evidence type="ECO:0000256" key="1">
    <source>
        <dbReference type="ARBA" id="ARBA00001946"/>
    </source>
</evidence>
<dbReference type="InterPro" id="IPR017441">
    <property type="entry name" value="Protein_kinase_ATP_BS"/>
</dbReference>
<dbReference type="InterPro" id="IPR018247">
    <property type="entry name" value="EF_Hand_1_Ca_BS"/>
</dbReference>
<protein>
    <recommendedName>
        <fullName evidence="15">Non-specific serine/threonine protein kinase</fullName>
    </recommendedName>
</protein>
<feature type="region of interest" description="Disordered" evidence="10">
    <location>
        <begin position="265"/>
        <end position="291"/>
    </location>
</feature>
<dbReference type="InterPro" id="IPR050205">
    <property type="entry name" value="CDPK_Ser/Thr_kinases"/>
</dbReference>
<keyword evidence="7 9" id="KW-0067">ATP-binding</keyword>
<evidence type="ECO:0000313" key="13">
    <source>
        <dbReference type="EMBL" id="CAK0813195.1"/>
    </source>
</evidence>
<dbReference type="PROSITE" id="PS00018">
    <property type="entry name" value="EF_HAND_1"/>
    <property type="match status" value="4"/>
</dbReference>
<dbReference type="CDD" id="cd05117">
    <property type="entry name" value="STKc_CAMK"/>
    <property type="match status" value="1"/>
</dbReference>
<dbReference type="InterPro" id="IPR011992">
    <property type="entry name" value="EF-hand-dom_pair"/>
</dbReference>
<reference evidence="13" key="1">
    <citation type="submission" date="2023-10" db="EMBL/GenBank/DDBJ databases">
        <authorList>
            <person name="Chen Y."/>
            <person name="Shah S."/>
            <person name="Dougan E. K."/>
            <person name="Thang M."/>
            <person name="Chan C."/>
        </authorList>
    </citation>
    <scope>NUCLEOTIDE SEQUENCE [LARGE SCALE GENOMIC DNA]</scope>
</reference>
<evidence type="ECO:0000313" key="14">
    <source>
        <dbReference type="Proteomes" id="UP001189429"/>
    </source>
</evidence>
<comment type="similarity">
    <text evidence="8">Belongs to the protein kinase superfamily. Ser/Thr protein kinase family. CDPK subfamily.</text>
</comment>
<dbReference type="EMBL" id="CAUYUJ010005324">
    <property type="protein sequence ID" value="CAK0813195.1"/>
    <property type="molecule type" value="Genomic_DNA"/>
</dbReference>
<accession>A0ABN9R366</accession>
<dbReference type="InterPro" id="IPR002048">
    <property type="entry name" value="EF_hand_dom"/>
</dbReference>
<evidence type="ECO:0000256" key="10">
    <source>
        <dbReference type="SAM" id="MobiDB-lite"/>
    </source>
</evidence>
<dbReference type="Pfam" id="PF13499">
    <property type="entry name" value="EF-hand_7"/>
    <property type="match status" value="2"/>
</dbReference>
<feature type="compositionally biased region" description="Low complexity" evidence="10">
    <location>
        <begin position="19"/>
        <end position="29"/>
    </location>
</feature>
<keyword evidence="3" id="KW-0808">Transferase</keyword>
<keyword evidence="6" id="KW-0106">Calcium</keyword>
<evidence type="ECO:0000256" key="7">
    <source>
        <dbReference type="ARBA" id="ARBA00022840"/>
    </source>
</evidence>
<evidence type="ECO:0000259" key="11">
    <source>
        <dbReference type="PROSITE" id="PS50011"/>
    </source>
</evidence>
<keyword evidence="2" id="KW-0723">Serine/threonine-protein kinase</keyword>
<feature type="domain" description="EF-hand" evidence="12">
    <location>
        <begin position="632"/>
        <end position="667"/>
    </location>
</feature>
<dbReference type="SMART" id="SM00054">
    <property type="entry name" value="EFh"/>
    <property type="match status" value="4"/>
</dbReference>
<dbReference type="PROSITE" id="PS00107">
    <property type="entry name" value="PROTEIN_KINASE_ATP"/>
    <property type="match status" value="1"/>
</dbReference>
<dbReference type="SUPFAM" id="SSF56112">
    <property type="entry name" value="Protein kinase-like (PK-like)"/>
    <property type="match status" value="1"/>
</dbReference>
<comment type="cofactor">
    <cofactor evidence="1">
        <name>Mg(2+)</name>
        <dbReference type="ChEBI" id="CHEBI:18420"/>
    </cofactor>
</comment>
<evidence type="ECO:0000256" key="5">
    <source>
        <dbReference type="ARBA" id="ARBA00022777"/>
    </source>
</evidence>
<evidence type="ECO:0000256" key="3">
    <source>
        <dbReference type="ARBA" id="ARBA00022679"/>
    </source>
</evidence>
<name>A0ABN9R366_9DINO</name>
<evidence type="ECO:0000259" key="12">
    <source>
        <dbReference type="PROSITE" id="PS50222"/>
    </source>
</evidence>
<dbReference type="PROSITE" id="PS50011">
    <property type="entry name" value="PROTEIN_KINASE_DOM"/>
    <property type="match status" value="1"/>
</dbReference>
<dbReference type="InterPro" id="IPR000719">
    <property type="entry name" value="Prot_kinase_dom"/>
</dbReference>
<feature type="domain" description="EF-hand" evidence="12">
    <location>
        <begin position="742"/>
        <end position="774"/>
    </location>
</feature>
<dbReference type="Gene3D" id="3.30.200.20">
    <property type="entry name" value="Phosphorylase Kinase, domain 1"/>
    <property type="match status" value="1"/>
</dbReference>
<sequence length="774" mass="84685">MARRTCFVQFRSRAKSKGSARSGRVGQNGRRARAAGERPASAARSNNTQPAKQTATGRAATRPGAIPTARLRERPRQARGALDKLCLVWGHANISRSRKIMLFNACVISKLSYSIEALCLRKAERDKLDAFQAQCLRKILKIPHSMISHVSNHSVRQQAGQHRLSSHILMKQFDLFGKLGSMPDSAARDVVFAPGSVNPPILRGRRARGERKAGLGYARSPRGHSAPLAASRWGHAAGWRCCLEGPCGAAAALLPGLCAPSAATPSAGSAAARRGHAHEDAHGHAAAAAAAAPRWSSSSSGALAGTPTAGAARRFVVTNRGRIQDCYKVEGRGLGLLGSGGFGSVRKAERIVDGSMRAIKTINLERASRTPEHFNRMQREIAIMKMLDHPGLIKIYEIWEDKKDIHLVMEVCSGGELFAKICEVGQLSEPDAAGVAKQALAAVLYLSGGPACLKPENFLLESRARRIDKCVLKLIDFGLSRTFNAGDRFATKIGTPYYVSPQVLTGSYNELCDVWSAGVVVYLMLSGTLPFDGGTDKEVLRCVKSGRYSYDESWACVSRGAKDLINRMLTYNPELRFSARQAFEHAWVAERAPGARSVPLDTGRVENLRRFCSMNRFKRASLELIASLLNEDKIRTHREMFKGLDTNGDGMLSLSELREGVVRAGLGEIAAELEEIVRDCDTNGSGEIDFTEFLAAAMDRWQYLQEEICWSAFCVFDRNGDGKITCKELSQVLHDDGVEKVLAHKTAKELIREVDEDGNGEVDFDEFMEMLRKQ</sequence>
<organism evidence="13 14">
    <name type="scientific">Prorocentrum cordatum</name>
    <dbReference type="NCBI Taxonomy" id="2364126"/>
    <lineage>
        <taxon>Eukaryota</taxon>
        <taxon>Sar</taxon>
        <taxon>Alveolata</taxon>
        <taxon>Dinophyceae</taxon>
        <taxon>Prorocentrales</taxon>
        <taxon>Prorocentraceae</taxon>
        <taxon>Prorocentrum</taxon>
    </lineage>
</organism>
<keyword evidence="5" id="KW-0418">Kinase</keyword>
<dbReference type="Pfam" id="PF00069">
    <property type="entry name" value="Pkinase"/>
    <property type="match status" value="1"/>
</dbReference>
<feature type="compositionally biased region" description="Low complexity" evidence="10">
    <location>
        <begin position="54"/>
        <end position="65"/>
    </location>
</feature>
<dbReference type="Gene3D" id="1.10.238.10">
    <property type="entry name" value="EF-hand"/>
    <property type="match status" value="2"/>
</dbReference>
<feature type="domain" description="Protein kinase" evidence="11">
    <location>
        <begin position="331"/>
        <end position="588"/>
    </location>
</feature>
<evidence type="ECO:0000256" key="6">
    <source>
        <dbReference type="ARBA" id="ARBA00022837"/>
    </source>
</evidence>
<evidence type="ECO:0000256" key="4">
    <source>
        <dbReference type="ARBA" id="ARBA00022741"/>
    </source>
</evidence>
<feature type="binding site" evidence="9">
    <location>
        <position position="360"/>
    </location>
    <ligand>
        <name>ATP</name>
        <dbReference type="ChEBI" id="CHEBI:30616"/>
    </ligand>
</feature>
<comment type="caution">
    <text evidence="13">The sequence shown here is derived from an EMBL/GenBank/DDBJ whole genome shotgun (WGS) entry which is preliminary data.</text>
</comment>
<dbReference type="CDD" id="cd00051">
    <property type="entry name" value="EFh"/>
    <property type="match status" value="2"/>
</dbReference>
<dbReference type="SUPFAM" id="SSF47473">
    <property type="entry name" value="EF-hand"/>
    <property type="match status" value="1"/>
</dbReference>